<dbReference type="InterPro" id="IPR045931">
    <property type="entry name" value="DUF6350"/>
</dbReference>
<keyword evidence="1" id="KW-0472">Membrane</keyword>
<feature type="transmembrane region" description="Helical" evidence="1">
    <location>
        <begin position="41"/>
        <end position="64"/>
    </location>
</feature>
<evidence type="ECO:0000313" key="2">
    <source>
        <dbReference type="EMBL" id="CAB4577892.1"/>
    </source>
</evidence>
<feature type="transmembrane region" description="Helical" evidence="1">
    <location>
        <begin position="142"/>
        <end position="160"/>
    </location>
</feature>
<evidence type="ECO:0000256" key="1">
    <source>
        <dbReference type="SAM" id="Phobius"/>
    </source>
</evidence>
<sequence>MNRALSFGISALQALIILSSVVGLVLVPLTLAWLIEGDGSVGWPVTLAVAGYAFLLAVGVPVQIASGELVGIAFDTFAISFLPLGLTLVMALMIIRIGHRLSAASSLWPAWLGGALTFGASSYALSLVISNPAVSLGEWDPLFRPALFFGGLLFISSVSGKRFELVSGANQIEAPERIWVRQKTSDFISKLHWIVSTSALPALRIGGSVIISLLLMSSVLITFSLAIGWVEVLRLYQALSLSFLGGLMVTLGQLAILPNLIIFGAAWISGAGFSIGAGSFVSPLASQLGPLPALPIFAALPTGGIERGIVFAVIPVVAAIIATLLARKSTERMRWEFATSFSAATVLGIFSALVAATLAFVLAILASGGLGPGRFAEVGINPGLFAVVIFFEVLVPVFLVSLFAIRPQGTERK</sequence>
<feature type="transmembrane region" description="Helical" evidence="1">
    <location>
        <begin position="235"/>
        <end position="257"/>
    </location>
</feature>
<accession>A0A6J6EN79</accession>
<feature type="transmembrane region" description="Helical" evidence="1">
    <location>
        <begin position="12"/>
        <end position="34"/>
    </location>
</feature>
<feature type="transmembrane region" description="Helical" evidence="1">
    <location>
        <begin position="305"/>
        <end position="325"/>
    </location>
</feature>
<reference evidence="2" key="1">
    <citation type="submission" date="2020-05" db="EMBL/GenBank/DDBJ databases">
        <authorList>
            <person name="Chiriac C."/>
            <person name="Salcher M."/>
            <person name="Ghai R."/>
            <person name="Kavagutti S V."/>
        </authorList>
    </citation>
    <scope>NUCLEOTIDE SEQUENCE</scope>
</reference>
<protein>
    <submittedName>
        <fullName evidence="2">Unannotated protein</fullName>
    </submittedName>
</protein>
<feature type="transmembrane region" description="Helical" evidence="1">
    <location>
        <begin position="209"/>
        <end position="229"/>
    </location>
</feature>
<keyword evidence="1" id="KW-1133">Transmembrane helix</keyword>
<organism evidence="2">
    <name type="scientific">freshwater metagenome</name>
    <dbReference type="NCBI Taxonomy" id="449393"/>
    <lineage>
        <taxon>unclassified sequences</taxon>
        <taxon>metagenomes</taxon>
        <taxon>ecological metagenomes</taxon>
    </lineage>
</organism>
<gene>
    <name evidence="2" type="ORF">UFOPK1693_01127</name>
</gene>
<dbReference type="Pfam" id="PF19877">
    <property type="entry name" value="DUF6350"/>
    <property type="match status" value="1"/>
</dbReference>
<dbReference type="AlphaFoldDB" id="A0A6J6EN79"/>
<feature type="transmembrane region" description="Helical" evidence="1">
    <location>
        <begin position="337"/>
        <end position="364"/>
    </location>
</feature>
<keyword evidence="1" id="KW-0812">Transmembrane</keyword>
<name>A0A6J6EN79_9ZZZZ</name>
<feature type="transmembrane region" description="Helical" evidence="1">
    <location>
        <begin position="107"/>
        <end position="130"/>
    </location>
</feature>
<feature type="transmembrane region" description="Helical" evidence="1">
    <location>
        <begin position="384"/>
        <end position="405"/>
    </location>
</feature>
<feature type="transmembrane region" description="Helical" evidence="1">
    <location>
        <begin position="264"/>
        <end position="285"/>
    </location>
</feature>
<proteinExistence type="predicted"/>
<dbReference type="EMBL" id="CAEZTO010000036">
    <property type="protein sequence ID" value="CAB4577892.1"/>
    <property type="molecule type" value="Genomic_DNA"/>
</dbReference>
<feature type="transmembrane region" description="Helical" evidence="1">
    <location>
        <begin position="70"/>
        <end position="95"/>
    </location>
</feature>